<proteinExistence type="predicted"/>
<evidence type="ECO:0000313" key="2">
    <source>
        <dbReference type="EMBL" id="GAA1424572.1"/>
    </source>
</evidence>
<sequence>MRTALIRTGLVQTPRGGVLQVLRPLYAAGLGGPLAGGRHWQSWIDLDDLVDIFARALVDDRMSGPINAVAPQPVRQGDFAETLAAVLHRPALLPTPAIGPRVLLGEQGMRELALANQRVLPTRLDELGHRFRRPVLEDALRHQLGRMRAAGR</sequence>
<dbReference type="PANTHER" id="PTHR11092">
    <property type="entry name" value="SUGAR NUCLEOTIDE EPIMERASE RELATED"/>
    <property type="match status" value="1"/>
</dbReference>
<dbReference type="Pfam" id="PF08338">
    <property type="entry name" value="DUF1731"/>
    <property type="match status" value="1"/>
</dbReference>
<dbReference type="InterPro" id="IPR036291">
    <property type="entry name" value="NAD(P)-bd_dom_sf"/>
</dbReference>
<keyword evidence="3" id="KW-1185">Reference proteome</keyword>
<dbReference type="PANTHER" id="PTHR11092:SF0">
    <property type="entry name" value="EPIMERASE FAMILY PROTEIN SDR39U1"/>
    <property type="match status" value="1"/>
</dbReference>
<organism evidence="2 3">
    <name type="scientific">Agrococcus citreus</name>
    <dbReference type="NCBI Taxonomy" id="84643"/>
    <lineage>
        <taxon>Bacteria</taxon>
        <taxon>Bacillati</taxon>
        <taxon>Actinomycetota</taxon>
        <taxon>Actinomycetes</taxon>
        <taxon>Micrococcales</taxon>
        <taxon>Microbacteriaceae</taxon>
        <taxon>Agrococcus</taxon>
    </lineage>
</organism>
<gene>
    <name evidence="2" type="ORF">GCM10009640_21090</name>
</gene>
<dbReference type="Gene3D" id="3.40.50.720">
    <property type="entry name" value="NAD(P)-binding Rossmann-like Domain"/>
    <property type="match status" value="1"/>
</dbReference>
<protein>
    <recommendedName>
        <fullName evidence="1">DUF1731 domain-containing protein</fullName>
    </recommendedName>
</protein>
<comment type="caution">
    <text evidence="2">The sequence shown here is derived from an EMBL/GenBank/DDBJ whole genome shotgun (WGS) entry which is preliminary data.</text>
</comment>
<evidence type="ECO:0000259" key="1">
    <source>
        <dbReference type="Pfam" id="PF08338"/>
    </source>
</evidence>
<dbReference type="SUPFAM" id="SSF51735">
    <property type="entry name" value="NAD(P)-binding Rossmann-fold domains"/>
    <property type="match status" value="1"/>
</dbReference>
<accession>A0ABP4JNS0</accession>
<dbReference type="EMBL" id="BAAAKK010000005">
    <property type="protein sequence ID" value="GAA1424572.1"/>
    <property type="molecule type" value="Genomic_DNA"/>
</dbReference>
<evidence type="ECO:0000313" key="3">
    <source>
        <dbReference type="Proteomes" id="UP001501266"/>
    </source>
</evidence>
<reference evidence="3" key="1">
    <citation type="journal article" date="2019" name="Int. J. Syst. Evol. Microbiol.">
        <title>The Global Catalogue of Microorganisms (GCM) 10K type strain sequencing project: providing services to taxonomists for standard genome sequencing and annotation.</title>
        <authorList>
            <consortium name="The Broad Institute Genomics Platform"/>
            <consortium name="The Broad Institute Genome Sequencing Center for Infectious Disease"/>
            <person name="Wu L."/>
            <person name="Ma J."/>
        </authorList>
    </citation>
    <scope>NUCLEOTIDE SEQUENCE [LARGE SCALE GENOMIC DNA]</scope>
    <source>
        <strain evidence="3">JCM 12398</strain>
    </source>
</reference>
<dbReference type="Proteomes" id="UP001501266">
    <property type="component" value="Unassembled WGS sequence"/>
</dbReference>
<feature type="domain" description="DUF1731" evidence="1">
    <location>
        <begin position="95"/>
        <end position="142"/>
    </location>
</feature>
<name>A0ABP4JNS0_9MICO</name>
<dbReference type="InterPro" id="IPR013549">
    <property type="entry name" value="DUF1731"/>
</dbReference>